<protein>
    <submittedName>
        <fullName evidence="1">Portal protein</fullName>
    </submittedName>
</protein>
<dbReference type="EMBL" id="LGTK01000018">
    <property type="protein sequence ID" value="KPH76111.1"/>
    <property type="molecule type" value="Genomic_DNA"/>
</dbReference>
<comment type="caution">
    <text evidence="1">The sequence shown here is derived from an EMBL/GenBank/DDBJ whole genome shotgun (WGS) entry which is preliminary data.</text>
</comment>
<dbReference type="InterPro" id="IPR006427">
    <property type="entry name" value="Portal_HK97"/>
</dbReference>
<keyword evidence="2" id="KW-1185">Reference proteome</keyword>
<evidence type="ECO:0000313" key="1">
    <source>
        <dbReference type="EMBL" id="KPH76111.1"/>
    </source>
</evidence>
<dbReference type="Pfam" id="PF04860">
    <property type="entry name" value="Phage_portal"/>
    <property type="match status" value="1"/>
</dbReference>
<gene>
    <name evidence="1" type="ORF">AFL42_07180</name>
</gene>
<sequence>MMDLDLLEDTSNRIQMKKIAIQTCINLIAKTISMSEFRIKDGKRSIKNEMYYRLNVKPNLNQSAATFWEQVIYKLVYDNECLIIQSDTQDLLVADTFTRTEYALYGDTFKDVTIKNHTYQRTFKREDVIYLEYNNEKLTRIIDGLYSDYGELFGRIINAQKRKDQIRGTVDIEGVNGTAEEKRDKIQNFINKMYSAFTNKDIAIVPQQKGYKYEEHTGKGTKTQSVDEVNKTADGFLIMVARAMQIPPALVLGEMADVEKPTRNFMLFCIDPFIKKIGDELNSQLFGKSDYLKDRKMDIRRPTYRDIFDVASAVDKLRAGGMYNGNELRDKLGDEPVDDPILERYYITKNYTEDGDSGGGENE</sequence>
<evidence type="ECO:0000313" key="2">
    <source>
        <dbReference type="Proteomes" id="UP000037854"/>
    </source>
</evidence>
<organism evidence="1 2">
    <name type="scientific">Oceanobacillus caeni</name>
    <dbReference type="NCBI Taxonomy" id="405946"/>
    <lineage>
        <taxon>Bacteria</taxon>
        <taxon>Bacillati</taxon>
        <taxon>Bacillota</taxon>
        <taxon>Bacilli</taxon>
        <taxon>Bacillales</taxon>
        <taxon>Bacillaceae</taxon>
        <taxon>Oceanobacillus</taxon>
    </lineage>
</organism>
<name>A0ABR5MK80_9BACI</name>
<dbReference type="Proteomes" id="UP000037854">
    <property type="component" value="Unassembled WGS sequence"/>
</dbReference>
<dbReference type="NCBIfam" id="TIGR01537">
    <property type="entry name" value="portal_HK97"/>
    <property type="match status" value="1"/>
</dbReference>
<accession>A0ABR5MK80</accession>
<dbReference type="InterPro" id="IPR006944">
    <property type="entry name" value="Phage/GTA_portal"/>
</dbReference>
<proteinExistence type="predicted"/>
<reference evidence="1 2" key="1">
    <citation type="submission" date="2015-07" db="EMBL/GenBank/DDBJ databases">
        <title>High-quality draft genome sequence of Oceanobacillus caeni HM6, a bacillus isolated from a human feces.</title>
        <authorList>
            <person name="Kumar J."/>
            <person name="Verma M.K."/>
            <person name="Pandey R."/>
            <person name="Bhambi M."/>
            <person name="Chauhan N."/>
        </authorList>
    </citation>
    <scope>NUCLEOTIDE SEQUENCE [LARGE SCALE GENOMIC DNA]</scope>
    <source>
        <strain evidence="1 2">HM6</strain>
    </source>
</reference>